<accession>A0A841H5H6</accession>
<dbReference type="RefSeq" id="WP_170032952.1">
    <property type="nucleotide sequence ID" value="NZ_JABDTL010000001.1"/>
</dbReference>
<dbReference type="PROSITE" id="PS51257">
    <property type="entry name" value="PROKAR_LIPOPROTEIN"/>
    <property type="match status" value="1"/>
</dbReference>
<proteinExistence type="predicted"/>
<feature type="domain" description="Outer membrane protein beta-barrel" evidence="3">
    <location>
        <begin position="10"/>
        <end position="202"/>
    </location>
</feature>
<evidence type="ECO:0000259" key="3">
    <source>
        <dbReference type="Pfam" id="PF13505"/>
    </source>
</evidence>
<dbReference type="Gene3D" id="2.40.160.20">
    <property type="match status" value="1"/>
</dbReference>
<dbReference type="AlphaFoldDB" id="A0A841H5H6"/>
<feature type="signal peptide" evidence="2">
    <location>
        <begin position="1"/>
        <end position="23"/>
    </location>
</feature>
<evidence type="ECO:0000256" key="1">
    <source>
        <dbReference type="ARBA" id="ARBA00022729"/>
    </source>
</evidence>
<reference evidence="4 5" key="1">
    <citation type="submission" date="2020-08" db="EMBL/GenBank/DDBJ databases">
        <title>Genomic Encyclopedia of Type Strains, Phase IV (KMG-IV): sequencing the most valuable type-strain genomes for metagenomic binning, comparative biology and taxonomic classification.</title>
        <authorList>
            <person name="Goeker M."/>
        </authorList>
    </citation>
    <scope>NUCLEOTIDE SEQUENCE [LARGE SCALE GENOMIC DNA]</scope>
    <source>
        <strain evidence="4 5">DSM 29007</strain>
    </source>
</reference>
<evidence type="ECO:0000256" key="2">
    <source>
        <dbReference type="SAM" id="SignalP"/>
    </source>
</evidence>
<sequence length="204" mass="21093">MNRTTLGAAITAALLACATPSAAQDLFSTRGVVLGAHVNTAALQIDEDGGSNAERGFGAGVMLGYGFSDRVSAFARLGGASINYDDDVDEGSYAMGLFDLGARYSFGTLGAALRPYVEGGLAGTAISEDIALEGETYNVTFSGPGLFIGGGVEYFFQPKAALDAGLILGKGRFTTAEIDGDTFDEVEDLDFTTIRLAVGVTFRP</sequence>
<protein>
    <recommendedName>
        <fullName evidence="3">Outer membrane protein beta-barrel domain-containing protein</fullName>
    </recommendedName>
</protein>
<dbReference type="Proteomes" id="UP000582837">
    <property type="component" value="Unassembled WGS sequence"/>
</dbReference>
<name>A0A841H5H6_9BACT</name>
<feature type="chain" id="PRO_5032577888" description="Outer membrane protein beta-barrel domain-containing protein" evidence="2">
    <location>
        <begin position="24"/>
        <end position="204"/>
    </location>
</feature>
<evidence type="ECO:0000313" key="5">
    <source>
        <dbReference type="Proteomes" id="UP000582837"/>
    </source>
</evidence>
<dbReference type="InterPro" id="IPR011250">
    <property type="entry name" value="OMP/PagP_B-barrel"/>
</dbReference>
<organism evidence="4 5">
    <name type="scientific">Longimicrobium terrae</name>
    <dbReference type="NCBI Taxonomy" id="1639882"/>
    <lineage>
        <taxon>Bacteria</taxon>
        <taxon>Pseudomonadati</taxon>
        <taxon>Gemmatimonadota</taxon>
        <taxon>Longimicrobiia</taxon>
        <taxon>Longimicrobiales</taxon>
        <taxon>Longimicrobiaceae</taxon>
        <taxon>Longimicrobium</taxon>
    </lineage>
</organism>
<keyword evidence="5" id="KW-1185">Reference proteome</keyword>
<gene>
    <name evidence="4" type="ORF">HNQ61_004977</name>
</gene>
<dbReference type="SUPFAM" id="SSF56925">
    <property type="entry name" value="OMPA-like"/>
    <property type="match status" value="1"/>
</dbReference>
<dbReference type="Pfam" id="PF13505">
    <property type="entry name" value="OMP_b-brl"/>
    <property type="match status" value="1"/>
</dbReference>
<comment type="caution">
    <text evidence="4">The sequence shown here is derived from an EMBL/GenBank/DDBJ whole genome shotgun (WGS) entry which is preliminary data.</text>
</comment>
<dbReference type="EMBL" id="JACHIA010000023">
    <property type="protein sequence ID" value="MBB6073310.1"/>
    <property type="molecule type" value="Genomic_DNA"/>
</dbReference>
<evidence type="ECO:0000313" key="4">
    <source>
        <dbReference type="EMBL" id="MBB6073310.1"/>
    </source>
</evidence>
<dbReference type="InterPro" id="IPR027385">
    <property type="entry name" value="Beta-barrel_OMP"/>
</dbReference>
<keyword evidence="1 2" id="KW-0732">Signal</keyword>